<keyword evidence="6" id="KW-0175">Coiled coil</keyword>
<evidence type="ECO:0000256" key="7">
    <source>
        <dbReference type="SAM" id="MobiDB-lite"/>
    </source>
</evidence>
<dbReference type="Proteomes" id="UP000286134">
    <property type="component" value="Unassembled WGS sequence"/>
</dbReference>
<feature type="compositionally biased region" description="Acidic residues" evidence="7">
    <location>
        <begin position="464"/>
        <end position="482"/>
    </location>
</feature>
<dbReference type="GO" id="GO:0005829">
    <property type="term" value="C:cytosol"/>
    <property type="evidence" value="ECO:0007669"/>
    <property type="project" value="TreeGrafter"/>
</dbReference>
<accession>A0A420I5C1</accession>
<protein>
    <recommendedName>
        <fullName evidence="5">Ataxin-10 homolog</fullName>
    </recommendedName>
</protein>
<feature type="region of interest" description="Disordered" evidence="7">
    <location>
        <begin position="940"/>
        <end position="985"/>
    </location>
</feature>
<organism evidence="9 10">
    <name type="scientific">Erysiphe neolycopersici</name>
    <dbReference type="NCBI Taxonomy" id="212602"/>
    <lineage>
        <taxon>Eukaryota</taxon>
        <taxon>Fungi</taxon>
        <taxon>Dikarya</taxon>
        <taxon>Ascomycota</taxon>
        <taxon>Pezizomycotina</taxon>
        <taxon>Leotiomycetes</taxon>
        <taxon>Erysiphales</taxon>
        <taxon>Erysiphaceae</taxon>
        <taxon>Erysiphe</taxon>
    </lineage>
</organism>
<dbReference type="PANTHER" id="PTHR13255">
    <property type="entry name" value="ATAXIN-10"/>
    <property type="match status" value="1"/>
</dbReference>
<evidence type="ECO:0000259" key="8">
    <source>
        <dbReference type="Pfam" id="PF09759"/>
    </source>
</evidence>
<comment type="similarity">
    <text evidence="1">Belongs to the ataxin-10 family.</text>
</comment>
<dbReference type="AlphaFoldDB" id="A0A420I5C1"/>
<dbReference type="GO" id="GO:0051301">
    <property type="term" value="P:cell division"/>
    <property type="evidence" value="ECO:0007669"/>
    <property type="project" value="UniProtKB-KW"/>
</dbReference>
<evidence type="ECO:0000256" key="1">
    <source>
        <dbReference type="ARBA" id="ARBA00008384"/>
    </source>
</evidence>
<name>A0A420I5C1_9PEZI</name>
<evidence type="ECO:0000256" key="5">
    <source>
        <dbReference type="ARBA" id="ARBA00044801"/>
    </source>
</evidence>
<dbReference type="PANTHER" id="PTHR13255:SF0">
    <property type="entry name" value="ATAXIN-10"/>
    <property type="match status" value="1"/>
</dbReference>
<keyword evidence="10" id="KW-1185">Reference proteome</keyword>
<reference evidence="9 10" key="1">
    <citation type="journal article" date="2018" name="BMC Genomics">
        <title>Comparative genome analyses reveal sequence features reflecting distinct modes of host-adaptation between dicot and monocot powdery mildew.</title>
        <authorList>
            <person name="Wu Y."/>
            <person name="Ma X."/>
            <person name="Pan Z."/>
            <person name="Kale S.D."/>
            <person name="Song Y."/>
            <person name="King H."/>
            <person name="Zhang Q."/>
            <person name="Presley C."/>
            <person name="Deng X."/>
            <person name="Wei C.I."/>
            <person name="Xiao S."/>
        </authorList>
    </citation>
    <scope>NUCLEOTIDE SEQUENCE [LARGE SCALE GENOMIC DNA]</scope>
    <source>
        <strain evidence="9">UMSG2</strain>
    </source>
</reference>
<sequence length="985" mass="112845">MTIMFCIECGNPLPAIRDNHTICSKCKTPLSTWWDETSATFRTNRETILPDDQLSLKSYLDHKEIVMMAKRKNNQSPEERALNAALICLEHHFERPLNPMIGALERVRKILATTLDLSLKKADVRERLAKNVDVWMHLRKILTSAFIVLERRSLRTSKAVDGIVNTHDASESTELILSNYDNLQRDLHFLNCSLIISRNMLAVKETAQELCAAIQIDKAVQRIMGLCIDVTSKGYDGETVDETKRAKLNDITEFYKKLLVTCLQHTHNWTMGNDRFKMSFWFDMLFDEGSKNDSPHDPSDSLNVEVACQEVRNWLHRQKKRDKVAMSLLEKYRQESISPYSPGPLPNEDELFQNDQIETPAIPVWRPDLEDKFERDRLYARVSHEIDIWWKKVRDRNFEGWVVSMETVQGAKERAAACKENTMNRYMLPTQDENQYESKEHYAHLQDQHETDINEVETRSAQEEFCDDEEEEEEEDDDDDSYVEGSLRGMLTEIPNILDTKQIEALHMTVKACIVDSQGSGLTPVGENLQKTRCKMFLALDCGKNLLRELLVFIAVWEQTDQQFIFQITAQVIESFHHNALLPHAWDSLRILKDIVSPAQTVLLRLINYMFRARKDSPIYDDIKDYNRDAKLIHYLYSYFRCRVVPDCLALIHAQAQIRQNKRDPSDFPVDSWDMERTKDGLAQYLDFLSVIAEIAEMRHLLIEWEAVYELVALLKALEVGVARKSFDERPISTQNRRPTSDKSSPVMFSFDNTISAASIPPLQDTPYKFAWPGVKNQILIILTSLISPTTPRRTGPGNPIVQKQLLAHEGIMPLLNCCVYDGNNEYLKERATLTMKYLMEGCKEAQDFVKELVPVKQAQVQAQAAARAQAELQSQSRETGKFQICRSTFANPKAFRLSKETVTKTSSPVETSLTSAQEVEAKIKELEKNIKFVAQIGGTAISESDKPHNSDINSKLTTVTSNASNGTKMKSEKSEKKNPKKNQG</sequence>
<dbReference type="InterPro" id="IPR019156">
    <property type="entry name" value="Ataxin-10_domain"/>
</dbReference>
<keyword evidence="3" id="KW-0131">Cell cycle</keyword>
<evidence type="ECO:0000313" key="10">
    <source>
        <dbReference type="Proteomes" id="UP000286134"/>
    </source>
</evidence>
<feature type="domain" description="Ataxin-10" evidence="8">
    <location>
        <begin position="799"/>
        <end position="876"/>
    </location>
</feature>
<dbReference type="STRING" id="212602.A0A420I5C1"/>
<keyword evidence="2" id="KW-0132">Cell division</keyword>
<evidence type="ECO:0000256" key="3">
    <source>
        <dbReference type="ARBA" id="ARBA00023306"/>
    </source>
</evidence>
<feature type="coiled-coil region" evidence="6">
    <location>
        <begin position="910"/>
        <end position="937"/>
    </location>
</feature>
<dbReference type="InterPro" id="IPR051374">
    <property type="entry name" value="Ataxin-10/CTR86_families"/>
</dbReference>
<feature type="region of interest" description="Disordered" evidence="7">
    <location>
        <begin position="457"/>
        <end position="482"/>
    </location>
</feature>
<feature type="compositionally biased region" description="Polar residues" evidence="7">
    <location>
        <begin position="951"/>
        <end position="968"/>
    </location>
</feature>
<comment type="function">
    <text evidence="4">May play a role in the regulation of cytokinesis.</text>
</comment>
<evidence type="ECO:0000313" key="9">
    <source>
        <dbReference type="EMBL" id="RKF64903.1"/>
    </source>
</evidence>
<dbReference type="EMBL" id="MCFK01001530">
    <property type="protein sequence ID" value="RKF64903.1"/>
    <property type="molecule type" value="Genomic_DNA"/>
</dbReference>
<evidence type="ECO:0000256" key="2">
    <source>
        <dbReference type="ARBA" id="ARBA00022618"/>
    </source>
</evidence>
<gene>
    <name evidence="9" type="ORF">OnM2_015055</name>
</gene>
<evidence type="ECO:0000256" key="6">
    <source>
        <dbReference type="SAM" id="Coils"/>
    </source>
</evidence>
<comment type="caution">
    <text evidence="9">The sequence shown here is derived from an EMBL/GenBank/DDBJ whole genome shotgun (WGS) entry which is preliminary data.</text>
</comment>
<dbReference type="Pfam" id="PF09759">
    <property type="entry name" value="Atx10homo_assoc"/>
    <property type="match status" value="1"/>
</dbReference>
<proteinExistence type="inferred from homology"/>
<evidence type="ECO:0000256" key="4">
    <source>
        <dbReference type="ARBA" id="ARBA00044746"/>
    </source>
</evidence>
<dbReference type="OrthoDB" id="379794at2759"/>